<dbReference type="SUPFAM" id="SSF46689">
    <property type="entry name" value="Homeodomain-like"/>
    <property type="match status" value="1"/>
</dbReference>
<keyword evidence="3" id="KW-0804">Transcription</keyword>
<dbReference type="Pfam" id="PF00440">
    <property type="entry name" value="TetR_N"/>
    <property type="match status" value="1"/>
</dbReference>
<evidence type="ECO:0000256" key="5">
    <source>
        <dbReference type="SAM" id="MobiDB-lite"/>
    </source>
</evidence>
<evidence type="ECO:0000256" key="3">
    <source>
        <dbReference type="ARBA" id="ARBA00023163"/>
    </source>
</evidence>
<dbReference type="PANTHER" id="PTHR30055:SF234">
    <property type="entry name" value="HTH-TYPE TRANSCRIPTIONAL REGULATOR BETI"/>
    <property type="match status" value="1"/>
</dbReference>
<keyword evidence="2 4" id="KW-0238">DNA-binding</keyword>
<sequence length="223" mass="23455">MALTNTPAPKPPMTQPQTNLPSPRGRHQDETLTVRILDAALAAIADHGPDGARLAEIARAAGTSQQALHRRWTDKAGLILAALEHGIAGLSDLRAGRAGFQRTTAGELAAFLSEACQRLCGTVLGRALVRLPRGTQGCPMAQLVAGLEDEWRLALRQMLIATPFEAALTARIELVTGFLRLQTGAPQPPQQRLIEDTAALVLGLIAPAQPQSPGSAEAALPGL</sequence>
<organism evidence="7 8">
    <name type="scientific">Pannonibacter phragmitetus</name>
    <dbReference type="NCBI Taxonomy" id="121719"/>
    <lineage>
        <taxon>Bacteria</taxon>
        <taxon>Pseudomonadati</taxon>
        <taxon>Pseudomonadota</taxon>
        <taxon>Alphaproteobacteria</taxon>
        <taxon>Hyphomicrobiales</taxon>
        <taxon>Stappiaceae</taxon>
        <taxon>Pannonibacter</taxon>
    </lineage>
</organism>
<evidence type="ECO:0000259" key="6">
    <source>
        <dbReference type="PROSITE" id="PS50977"/>
    </source>
</evidence>
<feature type="DNA-binding region" description="H-T-H motif" evidence="4">
    <location>
        <begin position="53"/>
        <end position="72"/>
    </location>
</feature>
<accession>A0A378ZWI2</accession>
<evidence type="ECO:0000256" key="4">
    <source>
        <dbReference type="PROSITE-ProRule" id="PRU00335"/>
    </source>
</evidence>
<feature type="domain" description="HTH tetR-type" evidence="6">
    <location>
        <begin position="30"/>
        <end position="90"/>
    </location>
</feature>
<gene>
    <name evidence="7" type="ORF">NCTC13350_01818</name>
</gene>
<dbReference type="AlphaFoldDB" id="A0A378ZWI2"/>
<dbReference type="EMBL" id="UGSK01000001">
    <property type="protein sequence ID" value="SUB00891.1"/>
    <property type="molecule type" value="Genomic_DNA"/>
</dbReference>
<dbReference type="InterPro" id="IPR050109">
    <property type="entry name" value="HTH-type_TetR-like_transc_reg"/>
</dbReference>
<dbReference type="Proteomes" id="UP000255000">
    <property type="component" value="Unassembled WGS sequence"/>
</dbReference>
<dbReference type="PROSITE" id="PS50977">
    <property type="entry name" value="HTH_TETR_2"/>
    <property type="match status" value="1"/>
</dbReference>
<evidence type="ECO:0000313" key="8">
    <source>
        <dbReference type="Proteomes" id="UP000255000"/>
    </source>
</evidence>
<dbReference type="InterPro" id="IPR009057">
    <property type="entry name" value="Homeodomain-like_sf"/>
</dbReference>
<dbReference type="GO" id="GO:0000976">
    <property type="term" value="F:transcription cis-regulatory region binding"/>
    <property type="evidence" value="ECO:0007669"/>
    <property type="project" value="TreeGrafter"/>
</dbReference>
<name>A0A378ZWI2_9HYPH</name>
<proteinExistence type="predicted"/>
<feature type="region of interest" description="Disordered" evidence="5">
    <location>
        <begin position="1"/>
        <end position="27"/>
    </location>
</feature>
<dbReference type="Gene3D" id="1.10.357.10">
    <property type="entry name" value="Tetracycline Repressor, domain 2"/>
    <property type="match status" value="1"/>
</dbReference>
<reference evidence="7 8" key="1">
    <citation type="submission" date="2018-06" db="EMBL/GenBank/DDBJ databases">
        <authorList>
            <consortium name="Pathogen Informatics"/>
            <person name="Doyle S."/>
        </authorList>
    </citation>
    <scope>NUCLEOTIDE SEQUENCE [LARGE SCALE GENOMIC DNA]</scope>
    <source>
        <strain evidence="7 8">NCTC13350</strain>
    </source>
</reference>
<dbReference type="GO" id="GO:0003700">
    <property type="term" value="F:DNA-binding transcription factor activity"/>
    <property type="evidence" value="ECO:0007669"/>
    <property type="project" value="TreeGrafter"/>
</dbReference>
<keyword evidence="1" id="KW-0805">Transcription regulation</keyword>
<evidence type="ECO:0000256" key="2">
    <source>
        <dbReference type="ARBA" id="ARBA00023125"/>
    </source>
</evidence>
<dbReference type="InterPro" id="IPR001647">
    <property type="entry name" value="HTH_TetR"/>
</dbReference>
<dbReference type="PANTHER" id="PTHR30055">
    <property type="entry name" value="HTH-TYPE TRANSCRIPTIONAL REGULATOR RUTR"/>
    <property type="match status" value="1"/>
</dbReference>
<protein>
    <submittedName>
        <fullName evidence="7">Transcriptional regulator BetI</fullName>
    </submittedName>
</protein>
<evidence type="ECO:0000313" key="7">
    <source>
        <dbReference type="EMBL" id="SUB00891.1"/>
    </source>
</evidence>
<evidence type="ECO:0000256" key="1">
    <source>
        <dbReference type="ARBA" id="ARBA00023015"/>
    </source>
</evidence>